<dbReference type="InterPro" id="IPR013486">
    <property type="entry name" value="SpoIID/LytB"/>
</dbReference>
<dbReference type="NCBIfam" id="TIGR02669">
    <property type="entry name" value="SpoIID_LytB"/>
    <property type="match status" value="1"/>
</dbReference>
<reference evidence="3" key="1">
    <citation type="submission" date="2020-10" db="EMBL/GenBank/DDBJ databases">
        <authorList>
            <person name="Castelo-Branco R."/>
            <person name="Eusebio N."/>
            <person name="Adriana R."/>
            <person name="Vieira A."/>
            <person name="Brugerolle De Fraissinette N."/>
            <person name="Rezende De Castro R."/>
            <person name="Schneider M.P."/>
            <person name="Vasconcelos V."/>
            <person name="Leao P.N."/>
        </authorList>
    </citation>
    <scope>NUCLEOTIDE SEQUENCE</scope>
    <source>
        <strain evidence="3">LEGE 11480</strain>
    </source>
</reference>
<keyword evidence="4" id="KW-1185">Reference proteome</keyword>
<protein>
    <submittedName>
        <fullName evidence="3">SpoIID/LytB domain-containing protein</fullName>
    </submittedName>
</protein>
<dbReference type="AlphaFoldDB" id="A0A928Z4S9"/>
<evidence type="ECO:0000256" key="1">
    <source>
        <dbReference type="SAM" id="MobiDB-lite"/>
    </source>
</evidence>
<dbReference type="Pfam" id="PF08486">
    <property type="entry name" value="SpoIID"/>
    <property type="match status" value="1"/>
</dbReference>
<dbReference type="EMBL" id="JADEXQ010000060">
    <property type="protein sequence ID" value="MBE9031337.1"/>
    <property type="molecule type" value="Genomic_DNA"/>
</dbReference>
<dbReference type="Proteomes" id="UP000625316">
    <property type="component" value="Unassembled WGS sequence"/>
</dbReference>
<gene>
    <name evidence="3" type="ORF">IQ266_16500</name>
</gene>
<evidence type="ECO:0000313" key="4">
    <source>
        <dbReference type="Proteomes" id="UP000625316"/>
    </source>
</evidence>
<feature type="compositionally biased region" description="Polar residues" evidence="1">
    <location>
        <begin position="15"/>
        <end position="30"/>
    </location>
</feature>
<dbReference type="InterPro" id="IPR013693">
    <property type="entry name" value="SpoIID/LytB_N"/>
</dbReference>
<feature type="domain" description="Sporulation stage II protein D amidase enhancer LytB N-terminal" evidence="2">
    <location>
        <begin position="190"/>
        <end position="279"/>
    </location>
</feature>
<sequence>MERNRPSPPPAQNAALLSQSPQTNQTSLGSLMQPAVSGTPLPMPAGLSPNPGKTPAKGQQIAKGKIANLKPVDLTKLTPQQKAMNARAKAALLGASALVDAQIEMHVAIATKTSAVAVGGASTVEVSDDKGKILFNLAANEIYTAQPSGQGIALGNQNLPATIYLNAPKTGIIIVSGRPYRGRLRIVAKEGRLWAISHVNMRNYLQSVVASEVSPNWGKEALKAQAVAARSYALTYYFKPVSKLYHLGNDEYYQVYSGIEREAPETNAAVDATSGQFVSHKGGIVESLYAASDAIVMEAFQGKGMSQLGAKSLATQGYKYEQILSHYYPSTAVGKIVQEF</sequence>
<name>A0A928Z4S9_9CYAN</name>
<accession>A0A928Z4S9</accession>
<proteinExistence type="predicted"/>
<dbReference type="GO" id="GO:0030435">
    <property type="term" value="P:sporulation resulting in formation of a cellular spore"/>
    <property type="evidence" value="ECO:0007669"/>
    <property type="project" value="InterPro"/>
</dbReference>
<feature type="region of interest" description="Disordered" evidence="1">
    <location>
        <begin position="1"/>
        <end position="60"/>
    </location>
</feature>
<evidence type="ECO:0000259" key="2">
    <source>
        <dbReference type="Pfam" id="PF08486"/>
    </source>
</evidence>
<evidence type="ECO:0000313" key="3">
    <source>
        <dbReference type="EMBL" id="MBE9031337.1"/>
    </source>
</evidence>
<organism evidence="3 4">
    <name type="scientific">Romeriopsis navalis LEGE 11480</name>
    <dbReference type="NCBI Taxonomy" id="2777977"/>
    <lineage>
        <taxon>Bacteria</taxon>
        <taxon>Bacillati</taxon>
        <taxon>Cyanobacteriota</taxon>
        <taxon>Cyanophyceae</taxon>
        <taxon>Leptolyngbyales</taxon>
        <taxon>Leptolyngbyaceae</taxon>
        <taxon>Romeriopsis</taxon>
        <taxon>Romeriopsis navalis</taxon>
    </lineage>
</organism>
<feature type="compositionally biased region" description="Pro residues" evidence="1">
    <location>
        <begin position="1"/>
        <end position="11"/>
    </location>
</feature>
<comment type="caution">
    <text evidence="3">The sequence shown here is derived from an EMBL/GenBank/DDBJ whole genome shotgun (WGS) entry which is preliminary data.</text>
</comment>